<evidence type="ECO:0000256" key="1">
    <source>
        <dbReference type="SAM" id="Phobius"/>
    </source>
</evidence>
<comment type="caution">
    <text evidence="2">The sequence shown here is derived from an EMBL/GenBank/DDBJ whole genome shotgun (WGS) entry which is preliminary data.</text>
</comment>
<sequence length="72" mass="8970">MCGHTEGWTVERHLNIFLILFSDKICRQFLEQHGSWVLFFLFFIFVCSRSRGRHFSFFFLFFVFFFIFFFFP</sequence>
<keyword evidence="1" id="KW-0472">Membrane</keyword>
<dbReference type="AlphaFoldDB" id="V5AIN8"/>
<feature type="transmembrane region" description="Helical" evidence="1">
    <location>
        <begin position="29"/>
        <end position="47"/>
    </location>
</feature>
<keyword evidence="1" id="KW-0812">Transmembrane</keyword>
<evidence type="ECO:0000313" key="2">
    <source>
        <dbReference type="EMBL" id="ESS60500.1"/>
    </source>
</evidence>
<dbReference type="VEuPathDB" id="TriTrypDB:TCDM_11969"/>
<organism evidence="2 3">
    <name type="scientific">Trypanosoma cruzi Dm28c</name>
    <dbReference type="NCBI Taxonomy" id="1416333"/>
    <lineage>
        <taxon>Eukaryota</taxon>
        <taxon>Discoba</taxon>
        <taxon>Euglenozoa</taxon>
        <taxon>Kinetoplastea</taxon>
        <taxon>Metakinetoplastina</taxon>
        <taxon>Trypanosomatida</taxon>
        <taxon>Trypanosomatidae</taxon>
        <taxon>Trypanosoma</taxon>
        <taxon>Schizotrypanum</taxon>
    </lineage>
</organism>
<dbReference type="EMBL" id="AYLP01000458">
    <property type="protein sequence ID" value="ESS60500.1"/>
    <property type="molecule type" value="Genomic_DNA"/>
</dbReference>
<name>V5AIN8_TRYCR</name>
<reference evidence="2 3" key="1">
    <citation type="journal article" date="2014" name="Genome Announc.">
        <title>Trypanosoma cruzi Clone Dm28c Draft Genome Sequence.</title>
        <authorList>
            <person name="Grisard E.C."/>
            <person name="Teixeira S.M."/>
            <person name="de Almeida L.G."/>
            <person name="Stoco P.H."/>
            <person name="Gerber A.L."/>
            <person name="Talavera-Lopez C."/>
            <person name="Lima O.C."/>
            <person name="Andersson B."/>
            <person name="de Vasconcelos A.T."/>
        </authorList>
    </citation>
    <scope>NUCLEOTIDE SEQUENCE [LARGE SCALE GENOMIC DNA]</scope>
    <source>
        <strain evidence="2 3">Dm28c</strain>
    </source>
</reference>
<feature type="transmembrane region" description="Helical" evidence="1">
    <location>
        <begin position="54"/>
        <end position="71"/>
    </location>
</feature>
<evidence type="ECO:0000313" key="3">
    <source>
        <dbReference type="Proteomes" id="UP000017861"/>
    </source>
</evidence>
<gene>
    <name evidence="2" type="ORF">TCDM_11969</name>
</gene>
<accession>V5AIN8</accession>
<protein>
    <submittedName>
        <fullName evidence="2">Uncharacterized protein</fullName>
    </submittedName>
</protein>
<dbReference type="Proteomes" id="UP000017861">
    <property type="component" value="Unassembled WGS sequence"/>
</dbReference>
<proteinExistence type="predicted"/>
<keyword evidence="1" id="KW-1133">Transmembrane helix</keyword>